<gene>
    <name evidence="2" type="ORF">M2280_000690</name>
</gene>
<reference evidence="2 3" key="1">
    <citation type="submission" date="2023-04" db="EMBL/GenBank/DDBJ databases">
        <title>Forest soil microbial communities from Buena Vista Peninsula, Colon Province, Panama.</title>
        <authorList>
            <person name="Bouskill N."/>
        </authorList>
    </citation>
    <scope>NUCLEOTIDE SEQUENCE [LARGE SCALE GENOMIC DNA]</scope>
    <source>
        <strain evidence="2 3">CFH S0262</strain>
    </source>
</reference>
<dbReference type="RefSeq" id="WP_280758883.1">
    <property type="nucleotide sequence ID" value="NZ_JARXVC010000002.1"/>
</dbReference>
<accession>A0ABT6M584</accession>
<dbReference type="Pfam" id="PF03374">
    <property type="entry name" value="ANT"/>
    <property type="match status" value="1"/>
</dbReference>
<keyword evidence="3" id="KW-1185">Reference proteome</keyword>
<dbReference type="Proteomes" id="UP001160334">
    <property type="component" value="Unassembled WGS sequence"/>
</dbReference>
<comment type="caution">
    <text evidence="2">The sequence shown here is derived from an EMBL/GenBank/DDBJ whole genome shotgun (WGS) entry which is preliminary data.</text>
</comment>
<evidence type="ECO:0000313" key="3">
    <source>
        <dbReference type="Proteomes" id="UP001160334"/>
    </source>
</evidence>
<name>A0ABT6M584_9NOCA</name>
<protein>
    <submittedName>
        <fullName evidence="2">Phage antirepressor YoqD-like protein</fullName>
    </submittedName>
</protein>
<evidence type="ECO:0000259" key="1">
    <source>
        <dbReference type="Pfam" id="PF03374"/>
    </source>
</evidence>
<dbReference type="EMBL" id="JARXVC010000002">
    <property type="protein sequence ID" value="MDH6279481.1"/>
    <property type="molecule type" value="Genomic_DNA"/>
</dbReference>
<feature type="domain" description="Antirepressor protein C-terminal" evidence="1">
    <location>
        <begin position="163"/>
        <end position="272"/>
    </location>
</feature>
<organism evidence="2 3">
    <name type="scientific">Prescottella agglutinans</name>
    <dbReference type="NCBI Taxonomy" id="1644129"/>
    <lineage>
        <taxon>Bacteria</taxon>
        <taxon>Bacillati</taxon>
        <taxon>Actinomycetota</taxon>
        <taxon>Actinomycetes</taxon>
        <taxon>Mycobacteriales</taxon>
        <taxon>Nocardiaceae</taxon>
        <taxon>Prescottella</taxon>
    </lineage>
</organism>
<proteinExistence type="predicted"/>
<dbReference type="InterPro" id="IPR005039">
    <property type="entry name" value="Ant_C"/>
</dbReference>
<evidence type="ECO:0000313" key="2">
    <source>
        <dbReference type="EMBL" id="MDH6279481.1"/>
    </source>
</evidence>
<sequence length="294" mass="32692">MSDLTLPEAREQRDTLVAKTDVLDKVGVLRALPDDMHVTTEMAAEFYDVLRDTISAIVSRNRDEFESDGYRVVTRGSFEGTYNMSVPSSASRIALLPRRAVLRLGMLLRDSGVARQVRDYLLDAEEVSPERAQSEDEKVLEVFQILTSRVAALNAENKALTSKVEHDAPKVAKAEAHSKSTTSIHRQDFAREVQTWGKKVHGIWILQEHVMAVLAHKGVTVSGDRTDAGQATATAIRNGWAENVKRVNKKTGYTSYTAYLHPKGQDLAWKWITKYVEENGTLELPKELNGGTAA</sequence>